<dbReference type="EMBL" id="FRAC01000013">
    <property type="protein sequence ID" value="SHK53369.1"/>
    <property type="molecule type" value="Genomic_DNA"/>
</dbReference>
<protein>
    <submittedName>
        <fullName evidence="1">Uncharacterized protein</fullName>
    </submittedName>
</protein>
<dbReference type="STRING" id="1121322.SAMN02745136_02696"/>
<dbReference type="Proteomes" id="UP000184386">
    <property type="component" value="Unassembled WGS sequence"/>
</dbReference>
<proteinExistence type="predicted"/>
<keyword evidence="2" id="KW-1185">Reference proteome</keyword>
<evidence type="ECO:0000313" key="2">
    <source>
        <dbReference type="Proteomes" id="UP000184386"/>
    </source>
</evidence>
<sequence length="67" mass="8040">MSSISILKQVDMEFFCGFKIQFKYYHFTLSGFCDIRILNTNSMNIKSTEGMIWELEKSKKSREKKRF</sequence>
<name>A0A1M6T952_9FIRM</name>
<accession>A0A1M6T952</accession>
<reference evidence="1 2" key="1">
    <citation type="submission" date="2016-11" db="EMBL/GenBank/DDBJ databases">
        <authorList>
            <person name="Jaros S."/>
            <person name="Januszkiewicz K."/>
            <person name="Wedrychowicz H."/>
        </authorList>
    </citation>
    <scope>NUCLEOTIDE SEQUENCE [LARGE SCALE GENOMIC DNA]</scope>
    <source>
        <strain evidence="1 2">DSM 15929</strain>
    </source>
</reference>
<dbReference type="AlphaFoldDB" id="A0A1M6T952"/>
<organism evidence="1 2">
    <name type="scientific">Anaerocolumna jejuensis DSM 15929</name>
    <dbReference type="NCBI Taxonomy" id="1121322"/>
    <lineage>
        <taxon>Bacteria</taxon>
        <taxon>Bacillati</taxon>
        <taxon>Bacillota</taxon>
        <taxon>Clostridia</taxon>
        <taxon>Lachnospirales</taxon>
        <taxon>Lachnospiraceae</taxon>
        <taxon>Anaerocolumna</taxon>
    </lineage>
</organism>
<gene>
    <name evidence="1" type="ORF">SAMN02745136_02696</name>
</gene>
<evidence type="ECO:0000313" key="1">
    <source>
        <dbReference type="EMBL" id="SHK53369.1"/>
    </source>
</evidence>